<protein>
    <submittedName>
        <fullName evidence="1">Uncharacterized protein</fullName>
    </submittedName>
</protein>
<evidence type="ECO:0000313" key="1">
    <source>
        <dbReference type="EMBL" id="JAT80550.1"/>
    </source>
</evidence>
<name>A0A1E1W0M8_PECGO</name>
<accession>A0A1E1W0M8</accession>
<gene>
    <name evidence="1" type="ORF">g.2406</name>
</gene>
<dbReference type="EMBL" id="GDQN01010504">
    <property type="protein sequence ID" value="JAT80550.1"/>
    <property type="molecule type" value="Transcribed_RNA"/>
</dbReference>
<dbReference type="AlphaFoldDB" id="A0A1E1W0M8"/>
<reference evidence="1" key="1">
    <citation type="submission" date="2015-09" db="EMBL/GenBank/DDBJ databases">
        <title>De novo assembly of Pectinophora gossypiella (Pink Bollworm) gut transcriptome.</title>
        <authorList>
            <person name="Tassone E.E."/>
        </authorList>
    </citation>
    <scope>NUCLEOTIDE SEQUENCE</scope>
</reference>
<feature type="non-terminal residue" evidence="1">
    <location>
        <position position="1"/>
    </location>
</feature>
<sequence>TLRLEKRCTEILATANKLVTDAITDPQKFQQDIIQLASSRLDSLLERFNARLDNVKKAGDKNTAKLIDCMESGRNPGKIAALNFLGSVTKCGIPLMEPLLKSVADLGPYVQSLKSDLFKAADGIQYCAGSDSEQVQCAIGVLKNSLSVVLQTPREVLAKMADALSEAVKFVRAAHPTCVVSNVPTAKEEFIKVVDSVAYCIIH</sequence>
<organism evidence="1">
    <name type="scientific">Pectinophora gossypiella</name>
    <name type="common">Cotton pink bollworm</name>
    <name type="synonym">Depressaria gossypiella</name>
    <dbReference type="NCBI Taxonomy" id="13191"/>
    <lineage>
        <taxon>Eukaryota</taxon>
        <taxon>Metazoa</taxon>
        <taxon>Ecdysozoa</taxon>
        <taxon>Arthropoda</taxon>
        <taxon>Hexapoda</taxon>
        <taxon>Insecta</taxon>
        <taxon>Pterygota</taxon>
        <taxon>Neoptera</taxon>
        <taxon>Endopterygota</taxon>
        <taxon>Lepidoptera</taxon>
        <taxon>Glossata</taxon>
        <taxon>Ditrysia</taxon>
        <taxon>Gelechioidea</taxon>
        <taxon>Gelechiidae</taxon>
        <taxon>Apatetrinae</taxon>
        <taxon>Pectinophora</taxon>
    </lineage>
</organism>
<proteinExistence type="predicted"/>